<dbReference type="Gene3D" id="1.10.10.10">
    <property type="entry name" value="Winged helix-like DNA-binding domain superfamily/Winged helix DNA-binding domain"/>
    <property type="match status" value="1"/>
</dbReference>
<evidence type="ECO:0000256" key="5">
    <source>
        <dbReference type="ARBA" id="ARBA00022827"/>
    </source>
</evidence>
<evidence type="ECO:0000313" key="13">
    <source>
        <dbReference type="Proteomes" id="UP000434276"/>
    </source>
</evidence>
<dbReference type="Pfam" id="PF00743">
    <property type="entry name" value="FMO-like"/>
    <property type="match status" value="2"/>
</dbReference>
<dbReference type="AlphaFoldDB" id="A0A5S9WPD4"/>
<dbReference type="InterPro" id="IPR050346">
    <property type="entry name" value="FMO-like"/>
</dbReference>
<evidence type="ECO:0000256" key="3">
    <source>
        <dbReference type="ARBA" id="ARBA00022737"/>
    </source>
</evidence>
<dbReference type="InterPro" id="IPR058922">
    <property type="entry name" value="WHD_DRP"/>
</dbReference>
<evidence type="ECO:0000256" key="2">
    <source>
        <dbReference type="ARBA" id="ARBA00022630"/>
    </source>
</evidence>
<keyword evidence="7" id="KW-0503">Monooxygenase</keyword>
<proteinExistence type="inferred from homology"/>
<evidence type="ECO:0000313" key="12">
    <source>
        <dbReference type="EMBL" id="CAA0311960.1"/>
    </source>
</evidence>
<dbReference type="InterPro" id="IPR020946">
    <property type="entry name" value="Flavin_mOase-like"/>
</dbReference>
<accession>A0A5S9WPD4</accession>
<dbReference type="GO" id="GO:0043531">
    <property type="term" value="F:ADP binding"/>
    <property type="evidence" value="ECO:0007669"/>
    <property type="project" value="InterPro"/>
</dbReference>
<dbReference type="InterPro" id="IPR027417">
    <property type="entry name" value="P-loop_NTPase"/>
</dbReference>
<dbReference type="InterPro" id="IPR036188">
    <property type="entry name" value="FAD/NAD-bd_sf"/>
</dbReference>
<dbReference type="GO" id="GO:0006952">
    <property type="term" value="P:defense response"/>
    <property type="evidence" value="ECO:0007669"/>
    <property type="project" value="UniProtKB-KW"/>
</dbReference>
<keyword evidence="4" id="KW-0611">Plant defense</keyword>
<comment type="cofactor">
    <cofactor evidence="7">
        <name>FAD</name>
        <dbReference type="ChEBI" id="CHEBI:57692"/>
    </cofactor>
</comment>
<evidence type="ECO:0000259" key="9">
    <source>
        <dbReference type="Pfam" id="PF00931"/>
    </source>
</evidence>
<dbReference type="InterPro" id="IPR002182">
    <property type="entry name" value="NB-ARC"/>
</dbReference>
<keyword evidence="6 7" id="KW-0560">Oxidoreductase</keyword>
<reference evidence="12 13" key="1">
    <citation type="submission" date="2019-12" db="EMBL/GenBank/DDBJ databases">
        <authorList>
            <person name="Jiao W.-B."/>
            <person name="Schneeberger K."/>
        </authorList>
    </citation>
    <scope>NUCLEOTIDE SEQUENCE [LARGE SCALE GENOMIC DNA]</scope>
    <source>
        <strain evidence="13">cv. C24</strain>
    </source>
</reference>
<evidence type="ECO:0000259" key="11">
    <source>
        <dbReference type="Pfam" id="PF23559"/>
    </source>
</evidence>
<evidence type="ECO:0000256" key="8">
    <source>
        <dbReference type="SAM" id="Coils"/>
    </source>
</evidence>
<dbReference type="Gene3D" id="3.80.10.10">
    <property type="entry name" value="Ribonuclease Inhibitor"/>
    <property type="match status" value="1"/>
</dbReference>
<dbReference type="InterPro" id="IPR036388">
    <property type="entry name" value="WH-like_DNA-bd_sf"/>
</dbReference>
<comment type="similarity">
    <text evidence="1 7">Belongs to the FMO family.</text>
</comment>
<dbReference type="Pfam" id="PF23559">
    <property type="entry name" value="WHD_DRP"/>
    <property type="match status" value="1"/>
</dbReference>
<dbReference type="SUPFAM" id="SSF51905">
    <property type="entry name" value="FAD/NAD(P)-binding domain"/>
    <property type="match status" value="2"/>
</dbReference>
<dbReference type="EMBL" id="CACSHJ010000087">
    <property type="protein sequence ID" value="CAA0311960.1"/>
    <property type="molecule type" value="Genomic_DNA"/>
</dbReference>
<dbReference type="Pfam" id="PF23247">
    <property type="entry name" value="LRR_RPS2"/>
    <property type="match status" value="1"/>
</dbReference>
<feature type="coiled-coil region" evidence="8">
    <location>
        <begin position="6"/>
        <end position="40"/>
    </location>
</feature>
<evidence type="ECO:0000256" key="1">
    <source>
        <dbReference type="ARBA" id="ARBA00009183"/>
    </source>
</evidence>
<feature type="domain" description="Disease resistance protein At4g27190-like leucine-rich repeats" evidence="10">
    <location>
        <begin position="527"/>
        <end position="641"/>
    </location>
</feature>
<dbReference type="EC" id="1.-.-.-" evidence="7"/>
<dbReference type="SUPFAM" id="SSF52540">
    <property type="entry name" value="P-loop containing nucleoside triphosphate hydrolases"/>
    <property type="match status" value="1"/>
</dbReference>
<dbReference type="Gene3D" id="3.40.50.300">
    <property type="entry name" value="P-loop containing nucleotide triphosphate hydrolases"/>
    <property type="match status" value="1"/>
</dbReference>
<dbReference type="InterPro" id="IPR057135">
    <property type="entry name" value="At4g27190-like_LRR"/>
</dbReference>
<dbReference type="ExpressionAtlas" id="A0A5S9WPD4">
    <property type="expression patterns" value="baseline and differential"/>
</dbReference>
<dbReference type="GO" id="GO:0050660">
    <property type="term" value="F:flavin adenine dinucleotide binding"/>
    <property type="evidence" value="ECO:0007669"/>
    <property type="project" value="InterPro"/>
</dbReference>
<protein>
    <recommendedName>
        <fullName evidence="7">Flavin-containing monooxygenase</fullName>
        <ecNumber evidence="7">1.-.-.-</ecNumber>
    </recommendedName>
</protein>
<dbReference type="FunFam" id="3.40.50.300:FF:001091">
    <property type="entry name" value="Probable disease resistance protein At1g61300"/>
    <property type="match status" value="1"/>
</dbReference>
<dbReference type="PANTHER" id="PTHR23023">
    <property type="entry name" value="DIMETHYLANILINE MONOOXYGENASE"/>
    <property type="match status" value="1"/>
</dbReference>
<gene>
    <name evidence="12" type="ORF">C24_LOCUS5218</name>
</gene>
<keyword evidence="5 7" id="KW-0274">FAD</keyword>
<dbReference type="Proteomes" id="UP000434276">
    <property type="component" value="Unassembled WGS sequence"/>
</dbReference>
<dbReference type="Pfam" id="PF00931">
    <property type="entry name" value="NB-ARC"/>
    <property type="match status" value="1"/>
</dbReference>
<keyword evidence="3" id="KW-0677">Repeat</keyword>
<dbReference type="InterPro" id="IPR042197">
    <property type="entry name" value="Apaf_helical"/>
</dbReference>
<evidence type="ECO:0000256" key="4">
    <source>
        <dbReference type="ARBA" id="ARBA00022821"/>
    </source>
</evidence>
<dbReference type="GO" id="GO:0050661">
    <property type="term" value="F:NADP binding"/>
    <property type="evidence" value="ECO:0007669"/>
    <property type="project" value="InterPro"/>
</dbReference>
<dbReference type="Gene3D" id="3.50.50.60">
    <property type="entry name" value="FAD/NAD(P)-binding domain"/>
    <property type="match status" value="3"/>
</dbReference>
<dbReference type="GO" id="GO:0004499">
    <property type="term" value="F:N,N-dimethylaniline monooxygenase activity"/>
    <property type="evidence" value="ECO:0007669"/>
    <property type="project" value="InterPro"/>
</dbReference>
<sequence>MKGSYTHNLEKNLVALETTMEELKAKRDDLLRRLKREEDRGLQTLSEIKVWLNRVETIESRVNDLLNARNERLCLCGFCSKSLTTSYRYGKSVFLKFERRVFEVISDQALTSEVEEQQLQPTIVGQETMLDNAWNHLMEDGVGIMGLYGMGGVGKTTLLTQINNKFSENMCGFDSVIWVVVSKEVNVENILDEIAQKVHISGEKWDTKYKYQKGVYLYNFLRKKRFVLFLDDIWEKDNLVEIGVPFPTIKNKCKVVFTTRSLDVCTSMGVEKPMEVQCLADNDAYDLFQKKVGQITLGSDPEIRELSRVVAKKCCGLPLALNVVSETMSCKRTVQEWRHAIYVLNSYAAKFSGMDDKILPLLKYSYDSLKGEDDKICLLYCALFPEDAKIRKENLIEYWICEEIIDGSEGIDKAENQGYEIIGSLVRASLLMEEVELDGANIVCMHDVVREMALWIASDLGKQNEAFIVRASVGLREILKVENWNVVRRMLMSCTRFLKISNNSNRDMNSSRISLPPTMDKLREFTIEHCHTSEIKMGRICSFSSLIEVNLSNCRRLRELTFLMFAPNLKRLHVVSSNQLEDIINKEKAHDGEKSGIVPFPKLNELHLYNLRELKNIYWSPLPFPCLEKINVMGCPNLKKLPLDSKSGKHGGNGLIITHREMEWITRVEWEDEATKTRFLANRVDYSQNSQAVNPPTTSHHVAVIGAGAAGLVAARELRREGHSVVVFERGNQIGGVWAYTPNVEPDPLSIDPTRPVIHSSLYSSLRTIIPRECMGFTDFPFSTGPENKSRDPRRHPGHIEVLAYLKDFARKFKMEEMIRFETEVVRAEPAAENPKKWRVESRNSGDISDEIYDAVVVCNGHYTEPRHALIPGGSSVSGVDISRDIVNVTKEVHISSRSTKPETYEKLSGYDNLWLHSNIETVREDGSVVFKNGKTVYADTIMHCTGYKYYFPFLDTKGEVTVEDNRVGPLYKHVFPPALSPGLSFIGLPWQVILFPMFELQSKWVAAVLAGRVLFEARRDDGRY</sequence>
<feature type="domain" description="Disease resistance protein winged helix" evidence="11">
    <location>
        <begin position="383"/>
        <end position="453"/>
    </location>
</feature>
<dbReference type="PRINTS" id="PR00364">
    <property type="entry name" value="DISEASERSIST"/>
</dbReference>
<evidence type="ECO:0000259" key="10">
    <source>
        <dbReference type="Pfam" id="PF23247"/>
    </source>
</evidence>
<name>A0A5S9WPD4_ARATH</name>
<evidence type="ECO:0000256" key="7">
    <source>
        <dbReference type="RuleBase" id="RU361177"/>
    </source>
</evidence>
<evidence type="ECO:0000256" key="6">
    <source>
        <dbReference type="ARBA" id="ARBA00023002"/>
    </source>
</evidence>
<dbReference type="FunFam" id="1.10.10.10:FF:000322">
    <property type="entry name" value="Probable disease resistance protein At1g63360"/>
    <property type="match status" value="1"/>
</dbReference>
<organism evidence="12 13">
    <name type="scientific">Arabidopsis thaliana</name>
    <name type="common">Mouse-ear cress</name>
    <dbReference type="NCBI Taxonomy" id="3702"/>
    <lineage>
        <taxon>Eukaryota</taxon>
        <taxon>Viridiplantae</taxon>
        <taxon>Streptophyta</taxon>
        <taxon>Embryophyta</taxon>
        <taxon>Tracheophyta</taxon>
        <taxon>Spermatophyta</taxon>
        <taxon>Magnoliopsida</taxon>
        <taxon>eudicotyledons</taxon>
        <taxon>Gunneridae</taxon>
        <taxon>Pentapetalae</taxon>
        <taxon>rosids</taxon>
        <taxon>malvids</taxon>
        <taxon>Brassicales</taxon>
        <taxon>Brassicaceae</taxon>
        <taxon>Camelineae</taxon>
        <taxon>Arabidopsis</taxon>
    </lineage>
</organism>
<dbReference type="OrthoDB" id="664960at2759"/>
<feature type="domain" description="NB-ARC" evidence="9">
    <location>
        <begin position="126"/>
        <end position="296"/>
    </location>
</feature>
<dbReference type="InterPro" id="IPR032675">
    <property type="entry name" value="LRR_dom_sf"/>
</dbReference>
<keyword evidence="2 7" id="KW-0285">Flavoprotein</keyword>
<keyword evidence="8" id="KW-0175">Coiled coil</keyword>
<dbReference type="SUPFAM" id="SSF52058">
    <property type="entry name" value="L domain-like"/>
    <property type="match status" value="1"/>
</dbReference>
<dbReference type="Gene3D" id="1.10.8.430">
    <property type="entry name" value="Helical domain of apoptotic protease-activating factors"/>
    <property type="match status" value="1"/>
</dbReference>
<dbReference type="FunFam" id="1.10.8.430:FF:000003">
    <property type="entry name" value="Probable disease resistance protein At5g66910"/>
    <property type="match status" value="1"/>
</dbReference>